<keyword evidence="5 12" id="KW-0347">Helicase</keyword>
<dbReference type="Pfam" id="PF00772">
    <property type="entry name" value="DnaB"/>
    <property type="match status" value="1"/>
</dbReference>
<evidence type="ECO:0000256" key="3">
    <source>
        <dbReference type="ARBA" id="ARBA00022741"/>
    </source>
</evidence>
<dbReference type="RefSeq" id="WP_074292926.1">
    <property type="nucleotide sequence ID" value="NZ_FSHL01000004.1"/>
</dbReference>
<reference evidence="12 13" key="1">
    <citation type="submission" date="2016-11" db="EMBL/GenBank/DDBJ databases">
        <authorList>
            <consortium name="Pathogen Informatics"/>
        </authorList>
    </citation>
    <scope>NUCLEOTIDE SEQUENCE [LARGE SCALE GENOMIC DNA]</scope>
    <source>
        <strain evidence="12 13">104</strain>
    </source>
</reference>
<name>A0AB38D0T2_9MYCO</name>
<dbReference type="InterPro" id="IPR027417">
    <property type="entry name" value="P-loop_NTPase"/>
</dbReference>
<evidence type="ECO:0000256" key="2">
    <source>
        <dbReference type="ARBA" id="ARBA00022705"/>
    </source>
</evidence>
<keyword evidence="7" id="KW-0238">DNA-binding</keyword>
<organism evidence="12 13">
    <name type="scientific">Mycobacteroides abscessus subsp. abscessus</name>
    <dbReference type="NCBI Taxonomy" id="1185650"/>
    <lineage>
        <taxon>Bacteria</taxon>
        <taxon>Bacillati</taxon>
        <taxon>Actinomycetota</taxon>
        <taxon>Actinomycetes</taxon>
        <taxon>Mycobacteriales</taxon>
        <taxon>Mycobacteriaceae</taxon>
        <taxon>Mycobacteroides</taxon>
        <taxon>Mycobacteroides abscessus</taxon>
    </lineage>
</organism>
<dbReference type="GO" id="GO:0016787">
    <property type="term" value="F:hydrolase activity"/>
    <property type="evidence" value="ECO:0007669"/>
    <property type="project" value="UniProtKB-KW"/>
</dbReference>
<comment type="similarity">
    <text evidence="1">Belongs to the helicase family. DnaB subfamily.</text>
</comment>
<evidence type="ECO:0000256" key="9">
    <source>
        <dbReference type="ARBA" id="ARBA00044969"/>
    </source>
</evidence>
<evidence type="ECO:0000256" key="10">
    <source>
        <dbReference type="ARBA" id="ARBA00048954"/>
    </source>
</evidence>
<evidence type="ECO:0000313" key="13">
    <source>
        <dbReference type="Proteomes" id="UP000185210"/>
    </source>
</evidence>
<dbReference type="InterPro" id="IPR016136">
    <property type="entry name" value="DNA_helicase_N/primase_C"/>
</dbReference>
<dbReference type="PROSITE" id="PS51199">
    <property type="entry name" value="SF4_HELICASE"/>
    <property type="match status" value="1"/>
</dbReference>
<sequence>MSGDREPAHDLRAEQGVIGALLLNPDVFSKLEGLRADYFYHPTNELLFTCIQGMYAEAVPIDAMTVFDRLRRNKELRQSGGAPYLQTCMEHCNVPGNVGYYARIVTEQWKLRTVNSLGQRFQQLHDDPGEIPEALEAARSFLDQLDDMQEVYSLGFRDLYDQWSTAQEDDRPFLPTPWRNVNEQLGGGYQSQRLYVTGARPGCGKTIFGTQVSWHVAKQGFETLVFSLELSKDDLMGRLAACGTETAYTPIFRRKMDPSQQEKISRWAADNAEIRFTIDDEPDLTIEEIAQRCRVHKQRYGLDFVFIDYLQLVKSAKRFDSRVLEVDYIATMARSIARRLDCAVLVAAQLNRSLEQTNGKPRMPNKSDFRESGGIEQTADVAVILARPPASNGDGEDQSVPLMNACFVKNRQGPEDVVILAERFDQMRFAA</sequence>
<dbReference type="GO" id="GO:0003677">
    <property type="term" value="F:DNA binding"/>
    <property type="evidence" value="ECO:0007669"/>
    <property type="project" value="UniProtKB-KW"/>
</dbReference>
<evidence type="ECO:0000313" key="12">
    <source>
        <dbReference type="EMBL" id="SIB18388.1"/>
    </source>
</evidence>
<evidence type="ECO:0000256" key="4">
    <source>
        <dbReference type="ARBA" id="ARBA00022801"/>
    </source>
</evidence>
<keyword evidence="3" id="KW-0547">Nucleotide-binding</keyword>
<evidence type="ECO:0000256" key="6">
    <source>
        <dbReference type="ARBA" id="ARBA00022840"/>
    </source>
</evidence>
<dbReference type="GO" id="GO:0006260">
    <property type="term" value="P:DNA replication"/>
    <property type="evidence" value="ECO:0007669"/>
    <property type="project" value="UniProtKB-KW"/>
</dbReference>
<comment type="catalytic activity">
    <reaction evidence="10">
        <text>ATP + H2O = ADP + phosphate + H(+)</text>
        <dbReference type="Rhea" id="RHEA:13065"/>
        <dbReference type="ChEBI" id="CHEBI:15377"/>
        <dbReference type="ChEBI" id="CHEBI:15378"/>
        <dbReference type="ChEBI" id="CHEBI:30616"/>
        <dbReference type="ChEBI" id="CHEBI:43474"/>
        <dbReference type="ChEBI" id="CHEBI:456216"/>
        <dbReference type="EC" id="5.6.2.3"/>
    </reaction>
</comment>
<dbReference type="SUPFAM" id="SSF48024">
    <property type="entry name" value="N-terminal domain of DnaB helicase"/>
    <property type="match status" value="1"/>
</dbReference>
<evidence type="ECO:0000259" key="11">
    <source>
        <dbReference type="PROSITE" id="PS51199"/>
    </source>
</evidence>
<gene>
    <name evidence="12" type="primary">dnaB_2</name>
    <name evidence="12" type="ORF">SAMEA2070301_03138</name>
</gene>
<dbReference type="Proteomes" id="UP000185210">
    <property type="component" value="Unassembled WGS sequence"/>
</dbReference>
<evidence type="ECO:0000256" key="5">
    <source>
        <dbReference type="ARBA" id="ARBA00022806"/>
    </source>
</evidence>
<dbReference type="AlphaFoldDB" id="A0AB38D0T2"/>
<protein>
    <recommendedName>
        <fullName evidence="9">DNA 5'-3' helicase</fullName>
        <ecNumber evidence="9">5.6.2.3</ecNumber>
    </recommendedName>
</protein>
<dbReference type="GO" id="GO:0005829">
    <property type="term" value="C:cytosol"/>
    <property type="evidence" value="ECO:0007669"/>
    <property type="project" value="TreeGrafter"/>
</dbReference>
<dbReference type="SUPFAM" id="SSF52540">
    <property type="entry name" value="P-loop containing nucleoside triphosphate hydrolases"/>
    <property type="match status" value="1"/>
</dbReference>
<proteinExistence type="inferred from homology"/>
<accession>A0AB38D0T2</accession>
<evidence type="ECO:0000256" key="8">
    <source>
        <dbReference type="ARBA" id="ARBA00023235"/>
    </source>
</evidence>
<keyword evidence="2" id="KW-0235">DNA replication</keyword>
<dbReference type="GO" id="GO:0043139">
    <property type="term" value="F:5'-3' DNA helicase activity"/>
    <property type="evidence" value="ECO:0007669"/>
    <property type="project" value="UniProtKB-EC"/>
</dbReference>
<dbReference type="Gene3D" id="1.10.860.10">
    <property type="entry name" value="DNAb Helicase, Chain A"/>
    <property type="match status" value="1"/>
</dbReference>
<dbReference type="Gene3D" id="3.40.50.300">
    <property type="entry name" value="P-loop containing nucleotide triphosphate hydrolases"/>
    <property type="match status" value="1"/>
</dbReference>
<feature type="domain" description="SF4 helicase" evidence="11">
    <location>
        <begin position="167"/>
        <end position="431"/>
    </location>
</feature>
<dbReference type="EMBL" id="FSHM01000004">
    <property type="protein sequence ID" value="SIB18388.1"/>
    <property type="molecule type" value="Genomic_DNA"/>
</dbReference>
<keyword evidence="6" id="KW-0067">ATP-binding</keyword>
<dbReference type="Pfam" id="PF03796">
    <property type="entry name" value="DnaB_C"/>
    <property type="match status" value="1"/>
</dbReference>
<dbReference type="InterPro" id="IPR007694">
    <property type="entry name" value="DNA_helicase_DnaB-like_C"/>
</dbReference>
<dbReference type="PANTHER" id="PTHR30153:SF2">
    <property type="entry name" value="REPLICATIVE DNA HELICASE"/>
    <property type="match status" value="1"/>
</dbReference>
<dbReference type="InterPro" id="IPR036185">
    <property type="entry name" value="DNA_heli_DnaB-like_N_sf"/>
</dbReference>
<dbReference type="PANTHER" id="PTHR30153">
    <property type="entry name" value="REPLICATIVE DNA HELICASE DNAB"/>
    <property type="match status" value="1"/>
</dbReference>
<keyword evidence="8" id="KW-0413">Isomerase</keyword>
<dbReference type="EC" id="5.6.2.3" evidence="9"/>
<evidence type="ECO:0000256" key="7">
    <source>
        <dbReference type="ARBA" id="ARBA00023125"/>
    </source>
</evidence>
<keyword evidence="4 12" id="KW-0378">Hydrolase</keyword>
<evidence type="ECO:0000256" key="1">
    <source>
        <dbReference type="ARBA" id="ARBA00008428"/>
    </source>
</evidence>
<comment type="caution">
    <text evidence="12">The sequence shown here is derived from an EMBL/GenBank/DDBJ whole genome shotgun (WGS) entry which is preliminary data.</text>
</comment>
<dbReference type="GO" id="GO:0005524">
    <property type="term" value="F:ATP binding"/>
    <property type="evidence" value="ECO:0007669"/>
    <property type="project" value="UniProtKB-KW"/>
</dbReference>
<dbReference type="InterPro" id="IPR007693">
    <property type="entry name" value="DNA_helicase_DnaB-like_N"/>
</dbReference>